<dbReference type="AlphaFoldDB" id="Q9MJ66"/>
<geneLocation type="mitochondrion" evidence="2"/>
<evidence type="ECO:0000256" key="1">
    <source>
        <dbReference type="SAM" id="MobiDB-lite"/>
    </source>
</evidence>
<reference evidence="2" key="1">
    <citation type="journal article" date="2001" name="Mol. Gen. Genet.">
        <title>The complete DNA sequence of the mitochondrial genome of Physarum polycephalum.</title>
        <authorList>
            <person name="Takano H."/>
            <person name="Abe T."/>
            <person name="Sakurai R."/>
            <person name="Moriyama Y."/>
            <person name="Miyazawa Y."/>
            <person name="Nozaki H."/>
            <person name="Kawano S."/>
            <person name="Sasaki N."/>
            <person name="Kuroiwa T."/>
        </authorList>
    </citation>
    <scope>NUCLEOTIDE SEQUENCE</scope>
</reference>
<protein>
    <submittedName>
        <fullName evidence="2">ORF16</fullName>
    </submittedName>
</protein>
<dbReference type="EMBL" id="AB027295">
    <property type="protein sequence ID" value="BAB08096.1"/>
    <property type="molecule type" value="Genomic_DNA"/>
</dbReference>
<dbReference type="GeneID" id="1501709"/>
<keyword evidence="2" id="KW-0496">Mitochondrion</keyword>
<dbReference type="RefSeq" id="NP_062862.1">
    <property type="nucleotide sequence ID" value="NC_002508.1"/>
</dbReference>
<proteinExistence type="predicted"/>
<name>Q9MJ66_PHYPO</name>
<feature type="region of interest" description="Disordered" evidence="1">
    <location>
        <begin position="1"/>
        <end position="35"/>
    </location>
</feature>
<sequence length="411" mass="47925">MTNNNINTSPTTLNINPLSKKQSQRTSPNKKSLSQPKRYQLDSLHVIQNKLNPQIQEQLLAYTKTNHEKLQELYNRQVISHVHPETTHTALFQTYVQITSYHGKTTIPNACQLSRLINSMTKNTTLYFNRLILLIDLEPILMNGFRLSKLNILTPIAEYYNTMFSNAVLKETENKLINNLKDDSLITLYNKYLIHSPDERAEYVDIYLPLKDFKHNIKTYFNEINHLYHTSYRKFKLAPDLYVSAINNISPMFYQQCLSTLKQTMIDHLRFTQNKPTDLTYYFYLIKLMFFPEESDSYKVPLFTSEQKKQVEGYLSEHINLFVIQDFILSHYQVPPTTFTGNFQISKLINKPLDKFFGSTLSNNSYSLLINYLTSTTKIIFLHVETLISQAQSSSLRPLLNPFPSVESKVP</sequence>
<evidence type="ECO:0000313" key="2">
    <source>
        <dbReference type="EMBL" id="BAB08096.1"/>
    </source>
</evidence>
<accession>Q9MJ66</accession>
<organism evidence="2">
    <name type="scientific">Physarum polycephalum</name>
    <name type="common">Many-headed slime mold</name>
    <name type="synonym">Badhamia polycephala</name>
    <dbReference type="NCBI Taxonomy" id="5791"/>
    <lineage>
        <taxon>Eukaryota</taxon>
        <taxon>Amoebozoa</taxon>
        <taxon>Evosea</taxon>
        <taxon>Eumycetozoa</taxon>
        <taxon>Myxogastria</taxon>
        <taxon>Myxogastromycetidae</taxon>
        <taxon>Physariida</taxon>
        <taxon>Physaraceae</taxon>
        <taxon>Physarum</taxon>
    </lineage>
</organism>